<dbReference type="RefSeq" id="WP_265194559.1">
    <property type="nucleotide sequence ID" value="NZ_CP135253.1"/>
</dbReference>
<dbReference type="Proteomes" id="UP001577381">
    <property type="component" value="Unassembled WGS sequence"/>
</dbReference>
<dbReference type="PANTHER" id="PTHR43245">
    <property type="entry name" value="BIFUNCTIONAL POLYMYXIN RESISTANCE PROTEIN ARNA"/>
    <property type="match status" value="1"/>
</dbReference>
<reference evidence="3" key="1">
    <citation type="submission" date="2023-09" db="EMBL/GenBank/DDBJ databases">
        <title>Coexistence of blaNDM-1 and blaKPC-2 in Enterobacter chuandaensis.</title>
        <authorList>
            <person name="Chen R."/>
        </authorList>
    </citation>
    <scope>NUCLEOTIDE SEQUENCE</scope>
    <source>
        <strain evidence="3">FAHZZU5885</strain>
    </source>
</reference>
<dbReference type="InterPro" id="IPR001509">
    <property type="entry name" value="Epimerase_deHydtase"/>
</dbReference>
<sequence length="290" mass="33445">MKNVIVLTGASGFIGKHLVKELINYGFNIIAITRPEKMDTVTNTEHLKWTTLDEFELIVSYCHVKACIHLATDYGRGNNPTIEQYGCNVLLPLKLLEWSKKHSVKKFISTDSFFGKYECSYTYMKQYMITKRHFREIACEEIKGTEISFVNMRLEHVYGEGDSTGKFIPTLLGKMKLQENILCTNGLQKRDFIYINDVIDAYLKVLNYDLSSGYTEFQVGTGRSYPLRVFIEYLRDESQSQSKIEFGAIPLREDEILESKADNSGLRKIGWKPNFNIRDGIKKMLSFTNE</sequence>
<dbReference type="AlphaFoldDB" id="A0AA96RRY6"/>
<evidence type="ECO:0000313" key="4">
    <source>
        <dbReference type="Proteomes" id="UP001577381"/>
    </source>
</evidence>
<dbReference type="InterPro" id="IPR036291">
    <property type="entry name" value="NAD(P)-bd_dom_sf"/>
</dbReference>
<reference evidence="2 4" key="2">
    <citation type="submission" date="2024-09" db="EMBL/GenBank/DDBJ databases">
        <title>Molecular characterization of Carbapenemase-producing Enterobacter cloacae Complex from Infections in Argentina.</title>
        <authorList>
            <person name="De Mendieta J.M."/>
            <person name="Gomez S."/>
        </authorList>
    </citation>
    <scope>NUCLEOTIDE SEQUENCE [LARGE SCALE GENOMIC DNA]</scope>
    <source>
        <strain evidence="2 4">M23267</strain>
    </source>
</reference>
<gene>
    <name evidence="2" type="ORF">ACE3KR_10370</name>
    <name evidence="3" type="ORF">RQP59_15595</name>
</gene>
<proteinExistence type="predicted"/>
<dbReference type="EMBL" id="JBHGSI010000002">
    <property type="protein sequence ID" value="MFB4719285.1"/>
    <property type="molecule type" value="Genomic_DNA"/>
</dbReference>
<dbReference type="PANTHER" id="PTHR43245:SF13">
    <property type="entry name" value="UDP-D-APIOSE_UDP-D-XYLOSE SYNTHASE 2"/>
    <property type="match status" value="1"/>
</dbReference>
<dbReference type="Gene3D" id="3.40.50.720">
    <property type="entry name" value="NAD(P)-binding Rossmann-like Domain"/>
    <property type="match status" value="1"/>
</dbReference>
<protein>
    <submittedName>
        <fullName evidence="2 3">NAD-dependent epimerase/dehydratase</fullName>
    </submittedName>
</protein>
<dbReference type="InterPro" id="IPR050177">
    <property type="entry name" value="Lipid_A_modif_metabolic_enz"/>
</dbReference>
<dbReference type="EMBL" id="CP135253">
    <property type="protein sequence ID" value="WNS36501.1"/>
    <property type="molecule type" value="Genomic_DNA"/>
</dbReference>
<evidence type="ECO:0000313" key="3">
    <source>
        <dbReference type="EMBL" id="WNS36501.1"/>
    </source>
</evidence>
<dbReference type="Pfam" id="PF01370">
    <property type="entry name" value="Epimerase"/>
    <property type="match status" value="1"/>
</dbReference>
<feature type="domain" description="NAD-dependent epimerase/dehydratase" evidence="1">
    <location>
        <begin position="5"/>
        <end position="209"/>
    </location>
</feature>
<evidence type="ECO:0000259" key="1">
    <source>
        <dbReference type="Pfam" id="PF01370"/>
    </source>
</evidence>
<dbReference type="KEGG" id="echu:RQP59_15595"/>
<keyword evidence="4" id="KW-1185">Reference proteome</keyword>
<evidence type="ECO:0000313" key="2">
    <source>
        <dbReference type="EMBL" id="MFB4719285.1"/>
    </source>
</evidence>
<accession>A0AA96RRY6</accession>
<organism evidence="3">
    <name type="scientific">Enterobacter chuandaensis</name>
    <dbReference type="NCBI Taxonomy" id="2497875"/>
    <lineage>
        <taxon>Bacteria</taxon>
        <taxon>Pseudomonadati</taxon>
        <taxon>Pseudomonadota</taxon>
        <taxon>Gammaproteobacteria</taxon>
        <taxon>Enterobacterales</taxon>
        <taxon>Enterobacteriaceae</taxon>
        <taxon>Enterobacter</taxon>
        <taxon>Enterobacter cloacae complex</taxon>
    </lineage>
</organism>
<dbReference type="SUPFAM" id="SSF51735">
    <property type="entry name" value="NAD(P)-binding Rossmann-fold domains"/>
    <property type="match status" value="1"/>
</dbReference>
<name>A0AA96RRY6_9ENTR</name>